<dbReference type="CDD" id="cd08422">
    <property type="entry name" value="PBP2_CrgA_like"/>
    <property type="match status" value="1"/>
</dbReference>
<evidence type="ECO:0000256" key="3">
    <source>
        <dbReference type="ARBA" id="ARBA00023125"/>
    </source>
</evidence>
<sequence length="296" mass="32566">MATSGLDAIAIFIKVIESGSFAKASLATGVPRSTVSARIAELEARLGVSLIKRTTRSLQLTNVGQDFFEVTRRSLEEIEAAERALRGSQTEARGKLRIAAATNMGEGPIGNAIADFLMAYPEIEIELELGQRRVDLIAERFDLALRLGELDNSSSLIARPLGSIARQLMASPSYAAAHPIRHPHELNPRDVIGFAAEHSVELFHEGGERHLLDCRGRIRANRMTAIRHQAQRGMGVALLPTALTLDNTDASGLVVMLPEWKTTSFPVHVLYARQYALPRRARLFIDFLVEALEINR</sequence>
<dbReference type="InterPro" id="IPR036388">
    <property type="entry name" value="WH-like_DNA-bd_sf"/>
</dbReference>
<protein>
    <submittedName>
        <fullName evidence="6">Transcriptional regulator</fullName>
    </submittedName>
</protein>
<evidence type="ECO:0000256" key="4">
    <source>
        <dbReference type="ARBA" id="ARBA00023163"/>
    </source>
</evidence>
<dbReference type="Pfam" id="PF03466">
    <property type="entry name" value="LysR_substrate"/>
    <property type="match status" value="1"/>
</dbReference>
<keyword evidence="4" id="KW-0804">Transcription</keyword>
<dbReference type="InterPro" id="IPR005119">
    <property type="entry name" value="LysR_subst-bd"/>
</dbReference>
<dbReference type="Gene3D" id="1.10.10.10">
    <property type="entry name" value="Winged helix-like DNA-binding domain superfamily/Winged helix DNA-binding domain"/>
    <property type="match status" value="1"/>
</dbReference>
<dbReference type="PROSITE" id="PS50931">
    <property type="entry name" value="HTH_LYSR"/>
    <property type="match status" value="1"/>
</dbReference>
<keyword evidence="7" id="KW-1185">Reference proteome</keyword>
<dbReference type="InterPro" id="IPR058163">
    <property type="entry name" value="LysR-type_TF_proteobact-type"/>
</dbReference>
<dbReference type="InterPro" id="IPR000847">
    <property type="entry name" value="LysR_HTH_N"/>
</dbReference>
<dbReference type="EMBL" id="BMKB01000001">
    <property type="protein sequence ID" value="GGA40255.1"/>
    <property type="molecule type" value="Genomic_DNA"/>
</dbReference>
<dbReference type="PANTHER" id="PTHR30537:SF30">
    <property type="entry name" value="TRANSCRIPTIONAL REGULATOR-RELATED"/>
    <property type="match status" value="1"/>
</dbReference>
<evidence type="ECO:0000256" key="1">
    <source>
        <dbReference type="ARBA" id="ARBA00009437"/>
    </source>
</evidence>
<evidence type="ECO:0000256" key="2">
    <source>
        <dbReference type="ARBA" id="ARBA00023015"/>
    </source>
</evidence>
<evidence type="ECO:0000313" key="7">
    <source>
        <dbReference type="Proteomes" id="UP000596977"/>
    </source>
</evidence>
<name>A0A916RAA6_9HYPH</name>
<feature type="domain" description="HTH lysR-type" evidence="5">
    <location>
        <begin position="6"/>
        <end position="61"/>
    </location>
</feature>
<keyword evidence="2" id="KW-0805">Transcription regulation</keyword>
<dbReference type="PANTHER" id="PTHR30537">
    <property type="entry name" value="HTH-TYPE TRANSCRIPTIONAL REGULATOR"/>
    <property type="match status" value="1"/>
</dbReference>
<dbReference type="Pfam" id="PF00126">
    <property type="entry name" value="HTH_1"/>
    <property type="match status" value="1"/>
</dbReference>
<dbReference type="RefSeq" id="WP_127073259.1">
    <property type="nucleotide sequence ID" value="NZ_BMKB01000001.1"/>
</dbReference>
<dbReference type="OrthoDB" id="9786526at2"/>
<keyword evidence="3" id="KW-0238">DNA-binding</keyword>
<gene>
    <name evidence="6" type="ORF">GCM10011499_07230</name>
</gene>
<dbReference type="GO" id="GO:0043565">
    <property type="term" value="F:sequence-specific DNA binding"/>
    <property type="evidence" value="ECO:0007669"/>
    <property type="project" value="TreeGrafter"/>
</dbReference>
<proteinExistence type="inferred from homology"/>
<dbReference type="Gene3D" id="3.40.190.290">
    <property type="match status" value="1"/>
</dbReference>
<dbReference type="SUPFAM" id="SSF46785">
    <property type="entry name" value="Winged helix' DNA-binding domain"/>
    <property type="match status" value="1"/>
</dbReference>
<comment type="similarity">
    <text evidence="1">Belongs to the LysR transcriptional regulatory family.</text>
</comment>
<comment type="caution">
    <text evidence="6">The sequence shown here is derived from an EMBL/GenBank/DDBJ whole genome shotgun (WGS) entry which is preliminary data.</text>
</comment>
<dbReference type="SUPFAM" id="SSF53850">
    <property type="entry name" value="Periplasmic binding protein-like II"/>
    <property type="match status" value="1"/>
</dbReference>
<accession>A0A916RAA6</accession>
<dbReference type="GO" id="GO:0006351">
    <property type="term" value="P:DNA-templated transcription"/>
    <property type="evidence" value="ECO:0007669"/>
    <property type="project" value="TreeGrafter"/>
</dbReference>
<dbReference type="FunFam" id="1.10.10.10:FF:000001">
    <property type="entry name" value="LysR family transcriptional regulator"/>
    <property type="match status" value="1"/>
</dbReference>
<reference evidence="6 7" key="1">
    <citation type="journal article" date="2014" name="Int. J. Syst. Evol. Microbiol.">
        <title>Complete genome sequence of Corynebacterium casei LMG S-19264T (=DSM 44701T), isolated from a smear-ripened cheese.</title>
        <authorList>
            <consortium name="US DOE Joint Genome Institute (JGI-PGF)"/>
            <person name="Walter F."/>
            <person name="Albersmeier A."/>
            <person name="Kalinowski J."/>
            <person name="Ruckert C."/>
        </authorList>
    </citation>
    <scope>NUCLEOTIDE SEQUENCE [LARGE SCALE GENOMIC DNA]</scope>
    <source>
        <strain evidence="6 7">CGMCC 1.15896</strain>
    </source>
</reference>
<dbReference type="GO" id="GO:0003700">
    <property type="term" value="F:DNA-binding transcription factor activity"/>
    <property type="evidence" value="ECO:0007669"/>
    <property type="project" value="InterPro"/>
</dbReference>
<dbReference type="Proteomes" id="UP000596977">
    <property type="component" value="Unassembled WGS sequence"/>
</dbReference>
<dbReference type="InterPro" id="IPR036390">
    <property type="entry name" value="WH_DNA-bd_sf"/>
</dbReference>
<organism evidence="6 7">
    <name type="scientific">Pelagibacterium lentulum</name>
    <dbReference type="NCBI Taxonomy" id="2029865"/>
    <lineage>
        <taxon>Bacteria</taxon>
        <taxon>Pseudomonadati</taxon>
        <taxon>Pseudomonadota</taxon>
        <taxon>Alphaproteobacteria</taxon>
        <taxon>Hyphomicrobiales</taxon>
        <taxon>Devosiaceae</taxon>
        <taxon>Pelagibacterium</taxon>
    </lineage>
</organism>
<dbReference type="AlphaFoldDB" id="A0A916RAA6"/>
<evidence type="ECO:0000313" key="6">
    <source>
        <dbReference type="EMBL" id="GGA40255.1"/>
    </source>
</evidence>
<evidence type="ECO:0000259" key="5">
    <source>
        <dbReference type="PROSITE" id="PS50931"/>
    </source>
</evidence>